<evidence type="ECO:0000256" key="3">
    <source>
        <dbReference type="ARBA" id="ARBA00022729"/>
    </source>
</evidence>
<comment type="subcellular location">
    <subcellularLocation>
        <location evidence="1">Cell membrane</location>
    </subcellularLocation>
</comment>
<proteinExistence type="predicted"/>
<reference evidence="8" key="1">
    <citation type="journal article" date="2019" name="Int. J. Syst. Evol. Microbiol.">
        <title>The Global Catalogue of Microorganisms (GCM) 10K type strain sequencing project: providing services to taxonomists for standard genome sequencing and annotation.</title>
        <authorList>
            <consortium name="The Broad Institute Genomics Platform"/>
            <consortium name="The Broad Institute Genome Sequencing Center for Infectious Disease"/>
            <person name="Wu L."/>
            <person name="Ma J."/>
        </authorList>
    </citation>
    <scope>NUCLEOTIDE SEQUENCE [LARGE SCALE GENOMIC DNA]</scope>
    <source>
        <strain evidence="8">KCTC 42473</strain>
    </source>
</reference>
<gene>
    <name evidence="7" type="ORF">ACFOM8_17295</name>
</gene>
<keyword evidence="5" id="KW-0449">Lipoprotein</keyword>
<dbReference type="Gene3D" id="3.40.50.2300">
    <property type="match status" value="1"/>
</dbReference>
<keyword evidence="4" id="KW-0472">Membrane</keyword>
<comment type="caution">
    <text evidence="7">The sequence shown here is derived from an EMBL/GenBank/DDBJ whole genome shotgun (WGS) entry which is preliminary data.</text>
</comment>
<keyword evidence="8" id="KW-1185">Reference proteome</keyword>
<keyword evidence="3" id="KW-0732">Signal</keyword>
<dbReference type="Proteomes" id="UP001595539">
    <property type="component" value="Unassembled WGS sequence"/>
</dbReference>
<feature type="domain" description="ABC transporter substrate-binding protein PnrA-like" evidence="6">
    <location>
        <begin position="27"/>
        <end position="117"/>
    </location>
</feature>
<protein>
    <submittedName>
        <fullName evidence="7">BMP family ABC transporter substrate-binding protein</fullName>
    </submittedName>
</protein>
<evidence type="ECO:0000259" key="6">
    <source>
        <dbReference type="Pfam" id="PF02608"/>
    </source>
</evidence>
<evidence type="ECO:0000256" key="5">
    <source>
        <dbReference type="ARBA" id="ARBA00023288"/>
    </source>
</evidence>
<sequence>MHKLATFCVLLMTGGAAFTLDSDLDNAMLLPGRIDDNGFMEAGYNGLLRIQREFGARVSYIDGINPERDLLAEALRELTERKPDMVIAHGGQNSEAAQIVAAEYPDIRFVVVQGHVTGPEPVQL</sequence>
<evidence type="ECO:0000313" key="7">
    <source>
        <dbReference type="EMBL" id="MFC3631199.1"/>
    </source>
</evidence>
<dbReference type="PANTHER" id="PTHR34296">
    <property type="entry name" value="TRANSCRIPTIONAL ACTIVATOR PROTEIN MED"/>
    <property type="match status" value="1"/>
</dbReference>
<evidence type="ECO:0000256" key="1">
    <source>
        <dbReference type="ARBA" id="ARBA00004236"/>
    </source>
</evidence>
<keyword evidence="2" id="KW-1003">Cell membrane</keyword>
<accession>A0ABV7U8K0</accession>
<evidence type="ECO:0000256" key="2">
    <source>
        <dbReference type="ARBA" id="ARBA00022475"/>
    </source>
</evidence>
<evidence type="ECO:0000313" key="8">
    <source>
        <dbReference type="Proteomes" id="UP001595539"/>
    </source>
</evidence>
<dbReference type="Pfam" id="PF02608">
    <property type="entry name" value="Bmp"/>
    <property type="match status" value="1"/>
</dbReference>
<organism evidence="7 8">
    <name type="scientific">Paracoccus angustae</name>
    <dbReference type="NCBI Taxonomy" id="1671480"/>
    <lineage>
        <taxon>Bacteria</taxon>
        <taxon>Pseudomonadati</taxon>
        <taxon>Pseudomonadota</taxon>
        <taxon>Alphaproteobacteria</taxon>
        <taxon>Rhodobacterales</taxon>
        <taxon>Paracoccaceae</taxon>
        <taxon>Paracoccus</taxon>
    </lineage>
</organism>
<name>A0ABV7U8K0_9RHOB</name>
<dbReference type="PANTHER" id="PTHR34296:SF2">
    <property type="entry name" value="ABC TRANSPORTER GUANOSINE-BINDING PROTEIN NUPN"/>
    <property type="match status" value="1"/>
</dbReference>
<evidence type="ECO:0000256" key="4">
    <source>
        <dbReference type="ARBA" id="ARBA00023136"/>
    </source>
</evidence>
<dbReference type="InterPro" id="IPR050957">
    <property type="entry name" value="BMP_lipoprotein"/>
</dbReference>
<dbReference type="EMBL" id="JBHRXY010000022">
    <property type="protein sequence ID" value="MFC3631199.1"/>
    <property type="molecule type" value="Genomic_DNA"/>
</dbReference>
<dbReference type="InterPro" id="IPR003760">
    <property type="entry name" value="PnrA-like"/>
</dbReference>